<keyword evidence="9" id="KW-1185">Reference proteome</keyword>
<dbReference type="Gene3D" id="1.10.510.10">
    <property type="entry name" value="Transferase(Phosphotransferase) domain 1"/>
    <property type="match status" value="1"/>
</dbReference>
<dbReference type="PANTHER" id="PTHR43289:SF6">
    <property type="entry name" value="SERINE_THREONINE-PROTEIN KINASE NEKL-3"/>
    <property type="match status" value="1"/>
</dbReference>
<dbReference type="Gene3D" id="3.30.200.20">
    <property type="entry name" value="Phosphorylase Kinase, domain 1"/>
    <property type="match status" value="1"/>
</dbReference>
<feature type="domain" description="Protein kinase" evidence="7">
    <location>
        <begin position="78"/>
        <end position="329"/>
    </location>
</feature>
<evidence type="ECO:0000256" key="1">
    <source>
        <dbReference type="ARBA" id="ARBA00012513"/>
    </source>
</evidence>
<name>A0A7I9VFE4_9ACTN</name>
<dbReference type="EC" id="2.7.11.1" evidence="1"/>
<keyword evidence="5" id="KW-0418">Kinase</keyword>
<dbReference type="PROSITE" id="PS50011">
    <property type="entry name" value="PROTEIN_KINASE_DOM"/>
    <property type="match status" value="1"/>
</dbReference>
<evidence type="ECO:0000256" key="6">
    <source>
        <dbReference type="ARBA" id="ARBA00022840"/>
    </source>
</evidence>
<keyword evidence="4" id="KW-0547">Nucleotide-binding</keyword>
<dbReference type="GO" id="GO:0005524">
    <property type="term" value="F:ATP binding"/>
    <property type="evidence" value="ECO:0007669"/>
    <property type="project" value="UniProtKB-KW"/>
</dbReference>
<reference evidence="9" key="1">
    <citation type="submission" date="2019-06" db="EMBL/GenBank/DDBJ databases">
        <title>Gordonia isolated from sludge of a wastewater treatment plant.</title>
        <authorList>
            <person name="Tamura T."/>
            <person name="Aoyama K."/>
            <person name="Kang Y."/>
            <person name="Saito S."/>
            <person name="Akiyama N."/>
            <person name="Yazawa K."/>
            <person name="Gonoi T."/>
            <person name="Mikami Y."/>
        </authorList>
    </citation>
    <scope>NUCLEOTIDE SEQUENCE [LARGE SCALE GENOMIC DNA]</scope>
    <source>
        <strain evidence="9">NBRC 107696</strain>
    </source>
</reference>
<dbReference type="InterPro" id="IPR011009">
    <property type="entry name" value="Kinase-like_dom_sf"/>
</dbReference>
<dbReference type="SUPFAM" id="SSF46565">
    <property type="entry name" value="Chaperone J-domain"/>
    <property type="match status" value="1"/>
</dbReference>
<sequence length="329" mass="35647">MNTERRQAREAVEAAREATDLFGPVHGSQRAGRREYRRLAALLHPDGGGDVEVFERLVALFDEWRSPAGAIVGRRGTYTLGRIVGQGSVSVVYEATSDAGRPVAVKVPRSAASATFVERERAALRRLAQFTDDPANAWLAPYFPRLLDTADVDGGRPVNVVSAHGRAQGFVDAAAVATADGLDGRDWAWIHRRLLRAVAGAHRIGLVHGAVVPENILIHPEGHGVVLAGWSFAAEPGQAPAGRIASRRDLYPPGAEPAGPALDVYMLHATMAQMLASGERRQRMFAAGCMQASPRMRPAAVDLLEEYDDLLEDLYGPRTFRRFPYTVSA</sequence>
<dbReference type="GO" id="GO:0004674">
    <property type="term" value="F:protein serine/threonine kinase activity"/>
    <property type="evidence" value="ECO:0007669"/>
    <property type="project" value="UniProtKB-KW"/>
</dbReference>
<dbReference type="InterPro" id="IPR036869">
    <property type="entry name" value="J_dom_sf"/>
</dbReference>
<keyword evidence="2" id="KW-0723">Serine/threonine-protein kinase</keyword>
<evidence type="ECO:0000256" key="5">
    <source>
        <dbReference type="ARBA" id="ARBA00022777"/>
    </source>
</evidence>
<dbReference type="InterPro" id="IPR000719">
    <property type="entry name" value="Prot_kinase_dom"/>
</dbReference>
<evidence type="ECO:0000256" key="4">
    <source>
        <dbReference type="ARBA" id="ARBA00022741"/>
    </source>
</evidence>
<evidence type="ECO:0000256" key="2">
    <source>
        <dbReference type="ARBA" id="ARBA00022527"/>
    </source>
</evidence>
<keyword evidence="3" id="KW-0808">Transferase</keyword>
<evidence type="ECO:0000256" key="3">
    <source>
        <dbReference type="ARBA" id="ARBA00022679"/>
    </source>
</evidence>
<evidence type="ECO:0000313" key="9">
    <source>
        <dbReference type="Proteomes" id="UP000444960"/>
    </source>
</evidence>
<dbReference type="SMART" id="SM00220">
    <property type="entry name" value="S_TKc"/>
    <property type="match status" value="1"/>
</dbReference>
<evidence type="ECO:0000313" key="8">
    <source>
        <dbReference type="EMBL" id="GEE03740.1"/>
    </source>
</evidence>
<dbReference type="Proteomes" id="UP000444960">
    <property type="component" value="Unassembled WGS sequence"/>
</dbReference>
<organism evidence="8 9">
    <name type="scientific">Gordonia spumicola</name>
    <dbReference type="NCBI Taxonomy" id="589161"/>
    <lineage>
        <taxon>Bacteria</taxon>
        <taxon>Bacillati</taxon>
        <taxon>Actinomycetota</taxon>
        <taxon>Actinomycetes</taxon>
        <taxon>Mycobacteriales</taxon>
        <taxon>Gordoniaceae</taxon>
        <taxon>Gordonia</taxon>
    </lineage>
</organism>
<protein>
    <recommendedName>
        <fullName evidence="1">non-specific serine/threonine protein kinase</fullName>
        <ecNumber evidence="1">2.7.11.1</ecNumber>
    </recommendedName>
</protein>
<dbReference type="RefSeq" id="WP_161897211.1">
    <property type="nucleotide sequence ID" value="NZ_BJOV01000005.1"/>
</dbReference>
<dbReference type="OrthoDB" id="4368010at2"/>
<keyword evidence="6" id="KW-0067">ATP-binding</keyword>
<dbReference type="EMBL" id="BJOV01000005">
    <property type="protein sequence ID" value="GEE03740.1"/>
    <property type="molecule type" value="Genomic_DNA"/>
</dbReference>
<dbReference type="PANTHER" id="PTHR43289">
    <property type="entry name" value="MITOGEN-ACTIVATED PROTEIN KINASE KINASE KINASE 20-RELATED"/>
    <property type="match status" value="1"/>
</dbReference>
<accession>A0A7I9VFE4</accession>
<evidence type="ECO:0000259" key="7">
    <source>
        <dbReference type="PROSITE" id="PS50011"/>
    </source>
</evidence>
<dbReference type="Gene3D" id="1.10.287.110">
    <property type="entry name" value="DnaJ domain"/>
    <property type="match status" value="1"/>
</dbReference>
<dbReference type="SUPFAM" id="SSF56112">
    <property type="entry name" value="Protein kinase-like (PK-like)"/>
    <property type="match status" value="1"/>
</dbReference>
<proteinExistence type="predicted"/>
<gene>
    <name evidence="8" type="ORF">nbrc107696_41860</name>
</gene>
<comment type="caution">
    <text evidence="8">The sequence shown here is derived from an EMBL/GenBank/DDBJ whole genome shotgun (WGS) entry which is preliminary data.</text>
</comment>
<dbReference type="AlphaFoldDB" id="A0A7I9VFE4"/>